<dbReference type="InterPro" id="IPR001810">
    <property type="entry name" value="F-box_dom"/>
</dbReference>
<dbReference type="InterPro" id="IPR001680">
    <property type="entry name" value="WD40_rpt"/>
</dbReference>
<feature type="domain" description="F-box" evidence="4">
    <location>
        <begin position="54"/>
        <end position="101"/>
    </location>
</feature>
<evidence type="ECO:0000313" key="5">
    <source>
        <dbReference type="EMBL" id="KAK2181241.1"/>
    </source>
</evidence>
<gene>
    <name evidence="5" type="ORF">NP493_405g04037</name>
</gene>
<evidence type="ECO:0000256" key="1">
    <source>
        <dbReference type="ARBA" id="ARBA00022574"/>
    </source>
</evidence>
<keyword evidence="6" id="KW-1185">Reference proteome</keyword>
<keyword evidence="1 3" id="KW-0853">WD repeat</keyword>
<dbReference type="InterPro" id="IPR036322">
    <property type="entry name" value="WD40_repeat_dom_sf"/>
</dbReference>
<dbReference type="PRINTS" id="PR00320">
    <property type="entry name" value="GPROTEINBRPT"/>
</dbReference>
<dbReference type="PROSITE" id="PS50294">
    <property type="entry name" value="WD_REPEATS_REGION"/>
    <property type="match status" value="2"/>
</dbReference>
<keyword evidence="2" id="KW-0677">Repeat</keyword>
<dbReference type="InterPro" id="IPR015943">
    <property type="entry name" value="WD40/YVTN_repeat-like_dom_sf"/>
</dbReference>
<sequence length="477" mass="54322">MTDMNFAEWIENVGNCYEKLTNDERNQALDYLIQLSDASQLYFLSKKLNCLLKRDFIVQLPRELTFHLLQYLDPRSLLHCCCVSRQWNAIINSCCGVWRDICIKAGIVVDSEQKETRVIKQVYLKMVQRMRHLRQGCVFESMMLYGHTDRVMALYYHEGKIATGSDDRSVRVWDGDTGTCLKIFQTHTVSDIKFDDSYLVTASFDTTAACWDMDSGELLQRYTGHVAAVFSIDYNDELDVLVTGSADSTVKCWALHSGAILRTLPQHRSAWITQVRLSWNPQGGSTDKYFILSRDVGSVHMWQMDRRSHEMCHNEEWTNPYNDLVPGLQLDGGDVSFATVDTSNTCFVVRTSLRRMRETERRRSCALSKDACLEGFLGCGAHFDVLLCRGDQSHINVVRHSTGDVVASLPLNVDYRPSKRGSTYTLGECGWLDGLDGLNDQGLFFATSVRDNGVYLLKWRRTSDDVAAEKELDESFS</sequence>
<dbReference type="Pfam" id="PF00400">
    <property type="entry name" value="WD40"/>
    <property type="match status" value="3"/>
</dbReference>
<reference evidence="5" key="1">
    <citation type="journal article" date="2023" name="Mol. Biol. Evol.">
        <title>Third-Generation Sequencing Reveals the Adaptive Role of the Epigenome in Three Deep-Sea Polychaetes.</title>
        <authorList>
            <person name="Perez M."/>
            <person name="Aroh O."/>
            <person name="Sun Y."/>
            <person name="Lan Y."/>
            <person name="Juniper S.K."/>
            <person name="Young C.R."/>
            <person name="Angers B."/>
            <person name="Qian P.Y."/>
        </authorList>
    </citation>
    <scope>NUCLEOTIDE SEQUENCE</scope>
    <source>
        <strain evidence="5">R07B-5</strain>
    </source>
</reference>
<evidence type="ECO:0000256" key="2">
    <source>
        <dbReference type="ARBA" id="ARBA00022737"/>
    </source>
</evidence>
<dbReference type="Pfam" id="PF12937">
    <property type="entry name" value="F-box-like"/>
    <property type="match status" value="1"/>
</dbReference>
<dbReference type="SUPFAM" id="SSF81383">
    <property type="entry name" value="F-box domain"/>
    <property type="match status" value="1"/>
</dbReference>
<accession>A0AAD9NUK4</accession>
<comment type="caution">
    <text evidence="5">The sequence shown here is derived from an EMBL/GenBank/DDBJ whole genome shotgun (WGS) entry which is preliminary data.</text>
</comment>
<dbReference type="AlphaFoldDB" id="A0AAD9NUK4"/>
<dbReference type="EMBL" id="JAODUO010000405">
    <property type="protein sequence ID" value="KAK2181241.1"/>
    <property type="molecule type" value="Genomic_DNA"/>
</dbReference>
<evidence type="ECO:0000313" key="6">
    <source>
        <dbReference type="Proteomes" id="UP001209878"/>
    </source>
</evidence>
<dbReference type="SUPFAM" id="SSF50978">
    <property type="entry name" value="WD40 repeat-like"/>
    <property type="match status" value="1"/>
</dbReference>
<dbReference type="Gene3D" id="1.20.1280.50">
    <property type="match status" value="1"/>
</dbReference>
<dbReference type="InterPro" id="IPR042627">
    <property type="entry name" value="FBXW2"/>
</dbReference>
<name>A0AAD9NUK4_RIDPI</name>
<evidence type="ECO:0000259" key="4">
    <source>
        <dbReference type="PROSITE" id="PS50181"/>
    </source>
</evidence>
<dbReference type="SMART" id="SM00320">
    <property type="entry name" value="WD40"/>
    <property type="match status" value="4"/>
</dbReference>
<proteinExistence type="predicted"/>
<dbReference type="PANTHER" id="PTHR44436:SF1">
    <property type="entry name" value="F-BOX_WD REPEAT-CONTAINING PROTEIN 2"/>
    <property type="match status" value="1"/>
</dbReference>
<dbReference type="PROSITE" id="PS50082">
    <property type="entry name" value="WD_REPEATS_2"/>
    <property type="match status" value="2"/>
</dbReference>
<dbReference type="PROSITE" id="PS50181">
    <property type="entry name" value="FBOX"/>
    <property type="match status" value="1"/>
</dbReference>
<protein>
    <recommendedName>
        <fullName evidence="4">F-box domain-containing protein</fullName>
    </recommendedName>
</protein>
<feature type="repeat" description="WD" evidence="3">
    <location>
        <begin position="144"/>
        <end position="183"/>
    </location>
</feature>
<dbReference type="Gene3D" id="2.130.10.10">
    <property type="entry name" value="YVTN repeat-like/Quinoprotein amine dehydrogenase"/>
    <property type="match status" value="1"/>
</dbReference>
<dbReference type="InterPro" id="IPR036047">
    <property type="entry name" value="F-box-like_dom_sf"/>
</dbReference>
<dbReference type="PANTHER" id="PTHR44436">
    <property type="entry name" value="F-BOX/WD REPEAT-CONTAINING PROTEIN 2"/>
    <property type="match status" value="1"/>
</dbReference>
<dbReference type="CDD" id="cd22131">
    <property type="entry name" value="F-box_FBXW2"/>
    <property type="match status" value="1"/>
</dbReference>
<dbReference type="InterPro" id="IPR020472">
    <property type="entry name" value="WD40_PAC1"/>
</dbReference>
<organism evidence="5 6">
    <name type="scientific">Ridgeia piscesae</name>
    <name type="common">Tubeworm</name>
    <dbReference type="NCBI Taxonomy" id="27915"/>
    <lineage>
        <taxon>Eukaryota</taxon>
        <taxon>Metazoa</taxon>
        <taxon>Spiralia</taxon>
        <taxon>Lophotrochozoa</taxon>
        <taxon>Annelida</taxon>
        <taxon>Polychaeta</taxon>
        <taxon>Sedentaria</taxon>
        <taxon>Canalipalpata</taxon>
        <taxon>Sabellida</taxon>
        <taxon>Siboglinidae</taxon>
        <taxon>Ridgeia</taxon>
    </lineage>
</organism>
<evidence type="ECO:0000256" key="3">
    <source>
        <dbReference type="PROSITE-ProRule" id="PRU00221"/>
    </source>
</evidence>
<feature type="repeat" description="WD" evidence="3">
    <location>
        <begin position="222"/>
        <end position="263"/>
    </location>
</feature>
<dbReference type="SMART" id="SM00256">
    <property type="entry name" value="FBOX"/>
    <property type="match status" value="1"/>
</dbReference>
<dbReference type="Proteomes" id="UP001209878">
    <property type="component" value="Unassembled WGS sequence"/>
</dbReference>